<accession>A0AAF1B0Y0</accession>
<gene>
    <name evidence="2" type="ORF">DCAR_0519227</name>
</gene>
<reference evidence="2" key="1">
    <citation type="journal article" date="2016" name="Nat. Genet.">
        <title>A high-quality carrot genome assembly provides new insights into carotenoid accumulation and asterid genome evolution.</title>
        <authorList>
            <person name="Iorizzo M."/>
            <person name="Ellison S."/>
            <person name="Senalik D."/>
            <person name="Zeng P."/>
            <person name="Satapoomin P."/>
            <person name="Huang J."/>
            <person name="Bowman M."/>
            <person name="Iovene M."/>
            <person name="Sanseverino W."/>
            <person name="Cavagnaro P."/>
            <person name="Yildiz M."/>
            <person name="Macko-Podgorni A."/>
            <person name="Moranska E."/>
            <person name="Grzebelus E."/>
            <person name="Grzebelus D."/>
            <person name="Ashrafi H."/>
            <person name="Zheng Z."/>
            <person name="Cheng S."/>
            <person name="Spooner D."/>
            <person name="Van Deynze A."/>
            <person name="Simon P."/>
        </authorList>
    </citation>
    <scope>NUCLEOTIDE SEQUENCE</scope>
    <source>
        <tissue evidence="2">Leaf</tissue>
    </source>
</reference>
<feature type="domain" description="Reverse transcriptase zinc-binding" evidence="1">
    <location>
        <begin position="92"/>
        <end position="182"/>
    </location>
</feature>
<sequence length="220" mass="25109">MDDNKYKGRLIIRTEVYYTTISPCIFLLSKSVAGGGGGGSTSAWYVWVAYFIVTGENKHMFEDRDYMLIMSIPIQQGESDSWYWKKDKMGQYSVKSAYAMIEEKKYNAHSSDSSGFWKRIWNLKIPPNIKNLVWRAASECLPTKDHLQMKRVHVNIVCPICNSEAETTRHIMVDCSFARACWQSIGVALEINDIAMFKDWLAKVLDSCNKADGAMVLMLC</sequence>
<dbReference type="InterPro" id="IPR026960">
    <property type="entry name" value="RVT-Znf"/>
</dbReference>
<dbReference type="AlphaFoldDB" id="A0AAF1B0Y0"/>
<name>A0AAF1B0Y0_DAUCS</name>
<proteinExistence type="predicted"/>
<evidence type="ECO:0000313" key="2">
    <source>
        <dbReference type="EMBL" id="WOG99871.1"/>
    </source>
</evidence>
<evidence type="ECO:0000313" key="3">
    <source>
        <dbReference type="Proteomes" id="UP000077755"/>
    </source>
</evidence>
<evidence type="ECO:0000259" key="1">
    <source>
        <dbReference type="Pfam" id="PF13966"/>
    </source>
</evidence>
<organism evidence="2 3">
    <name type="scientific">Daucus carota subsp. sativus</name>
    <name type="common">Carrot</name>
    <dbReference type="NCBI Taxonomy" id="79200"/>
    <lineage>
        <taxon>Eukaryota</taxon>
        <taxon>Viridiplantae</taxon>
        <taxon>Streptophyta</taxon>
        <taxon>Embryophyta</taxon>
        <taxon>Tracheophyta</taxon>
        <taxon>Spermatophyta</taxon>
        <taxon>Magnoliopsida</taxon>
        <taxon>eudicotyledons</taxon>
        <taxon>Gunneridae</taxon>
        <taxon>Pentapetalae</taxon>
        <taxon>asterids</taxon>
        <taxon>campanulids</taxon>
        <taxon>Apiales</taxon>
        <taxon>Apiaceae</taxon>
        <taxon>Apioideae</taxon>
        <taxon>Scandiceae</taxon>
        <taxon>Daucinae</taxon>
        <taxon>Daucus</taxon>
        <taxon>Daucus sect. Daucus</taxon>
    </lineage>
</organism>
<dbReference type="EMBL" id="CP093347">
    <property type="protein sequence ID" value="WOG99871.1"/>
    <property type="molecule type" value="Genomic_DNA"/>
</dbReference>
<dbReference type="Proteomes" id="UP000077755">
    <property type="component" value="Chromosome 5"/>
</dbReference>
<dbReference type="Pfam" id="PF13966">
    <property type="entry name" value="zf-RVT"/>
    <property type="match status" value="1"/>
</dbReference>
<reference evidence="2" key="2">
    <citation type="submission" date="2022-03" db="EMBL/GenBank/DDBJ databases">
        <title>Draft title - Genomic analysis of global carrot germplasm unveils the trajectory of domestication and the origin of high carotenoid orange carrot.</title>
        <authorList>
            <person name="Iorizzo M."/>
            <person name="Ellison S."/>
            <person name="Senalik D."/>
            <person name="Macko-Podgorni A."/>
            <person name="Grzebelus D."/>
            <person name="Bostan H."/>
            <person name="Rolling W."/>
            <person name="Curaba J."/>
            <person name="Simon P."/>
        </authorList>
    </citation>
    <scope>NUCLEOTIDE SEQUENCE</scope>
    <source>
        <tissue evidence="2">Leaf</tissue>
    </source>
</reference>
<protein>
    <recommendedName>
        <fullName evidence="1">Reverse transcriptase zinc-binding domain-containing protein</fullName>
    </recommendedName>
</protein>
<keyword evidence="3" id="KW-1185">Reference proteome</keyword>